<dbReference type="Pfam" id="PF00078">
    <property type="entry name" value="RVT_1"/>
    <property type="match status" value="1"/>
</dbReference>
<evidence type="ECO:0000256" key="3">
    <source>
        <dbReference type="ARBA" id="ARBA00022679"/>
    </source>
</evidence>
<keyword evidence="8" id="KW-0238">DNA-binding</keyword>
<evidence type="ECO:0000256" key="2">
    <source>
        <dbReference type="ARBA" id="ARBA00022670"/>
    </source>
</evidence>
<keyword evidence="7" id="KW-0378">Hydrolase</keyword>
<dbReference type="FunFam" id="1.10.340.70:FF:000003">
    <property type="entry name" value="Protein CBG25708"/>
    <property type="match status" value="1"/>
</dbReference>
<dbReference type="GO" id="GO:0008270">
    <property type="term" value="F:zinc ion binding"/>
    <property type="evidence" value="ECO:0007669"/>
    <property type="project" value="UniProtKB-KW"/>
</dbReference>
<evidence type="ECO:0000256" key="10">
    <source>
        <dbReference type="PROSITE-ProRule" id="PRU00047"/>
    </source>
</evidence>
<evidence type="ECO:0000256" key="8">
    <source>
        <dbReference type="ARBA" id="ARBA00023125"/>
    </source>
</evidence>
<evidence type="ECO:0000313" key="16">
    <source>
        <dbReference type="Proteomes" id="UP000005204"/>
    </source>
</evidence>
<dbReference type="CDD" id="cd09274">
    <property type="entry name" value="RNase_HI_RT_Ty3"/>
    <property type="match status" value="1"/>
</dbReference>
<evidence type="ECO:0000256" key="9">
    <source>
        <dbReference type="ARBA" id="ARBA00023268"/>
    </source>
</evidence>
<dbReference type="Pfam" id="PF17921">
    <property type="entry name" value="Integrase_H2C2"/>
    <property type="match status" value="1"/>
</dbReference>
<dbReference type="InterPro" id="IPR043128">
    <property type="entry name" value="Rev_trsase/Diguanyl_cyclase"/>
</dbReference>
<keyword evidence="9" id="KW-0511">Multifunctional enzyme</keyword>
<dbReference type="GO" id="GO:0015074">
    <property type="term" value="P:DNA integration"/>
    <property type="evidence" value="ECO:0007669"/>
    <property type="project" value="InterPro"/>
</dbReference>
<dbReference type="PROSITE" id="PS50158">
    <property type="entry name" value="ZF_CCHC"/>
    <property type="match status" value="1"/>
</dbReference>
<dbReference type="Gene3D" id="3.30.70.270">
    <property type="match status" value="2"/>
</dbReference>
<keyword evidence="4" id="KW-0548">Nucleotidyltransferase</keyword>
<feature type="domain" description="Integrase catalytic" evidence="14">
    <location>
        <begin position="1009"/>
        <end position="1164"/>
    </location>
</feature>
<reference evidence="15" key="2">
    <citation type="submission" date="2022-06" db="UniProtKB">
        <authorList>
            <consortium name="EnsemblMetazoa"/>
        </authorList>
    </citation>
    <scope>IDENTIFICATION</scope>
    <source>
        <strain evidence="15">p50T (Dazao)</strain>
    </source>
</reference>
<dbReference type="SUPFAM" id="SSF50630">
    <property type="entry name" value="Acid proteases"/>
    <property type="match status" value="1"/>
</dbReference>
<feature type="region of interest" description="Disordered" evidence="11">
    <location>
        <begin position="1282"/>
        <end position="1395"/>
    </location>
</feature>
<dbReference type="Gene3D" id="3.30.420.10">
    <property type="entry name" value="Ribonuclease H-like superfamily/Ribonuclease H"/>
    <property type="match status" value="1"/>
</dbReference>
<dbReference type="EnsemblMetazoa" id="XM_038015316.1">
    <property type="protein sequence ID" value="XP_037871244.1"/>
    <property type="gene ID" value="LOC119629472"/>
</dbReference>
<dbReference type="GO" id="GO:0042575">
    <property type="term" value="C:DNA polymerase complex"/>
    <property type="evidence" value="ECO:0007669"/>
    <property type="project" value="UniProtKB-ARBA"/>
</dbReference>
<feature type="compositionally biased region" description="Basic and acidic residues" evidence="11">
    <location>
        <begin position="1304"/>
        <end position="1313"/>
    </location>
</feature>
<keyword evidence="2" id="KW-0645">Protease</keyword>
<dbReference type="FunFam" id="3.30.420.10:FF:000063">
    <property type="entry name" value="Retrovirus-related Pol polyprotein from transposon 297-like Protein"/>
    <property type="match status" value="1"/>
</dbReference>
<evidence type="ECO:0000256" key="1">
    <source>
        <dbReference type="ARBA" id="ARBA00012493"/>
    </source>
</evidence>
<evidence type="ECO:0000259" key="13">
    <source>
        <dbReference type="PROSITE" id="PS50878"/>
    </source>
</evidence>
<dbReference type="PROSITE" id="PS50994">
    <property type="entry name" value="INTEGRASE"/>
    <property type="match status" value="1"/>
</dbReference>
<dbReference type="InterPro" id="IPR050951">
    <property type="entry name" value="Retrovirus_Pol_polyprotein"/>
</dbReference>
<dbReference type="GeneID" id="119629472"/>
<dbReference type="InterPro" id="IPR012337">
    <property type="entry name" value="RNaseH-like_sf"/>
</dbReference>
<dbReference type="Gene3D" id="1.10.340.70">
    <property type="match status" value="1"/>
</dbReference>
<dbReference type="InterPro" id="IPR036875">
    <property type="entry name" value="Znf_CCHC_sf"/>
</dbReference>
<dbReference type="Pfam" id="PF00665">
    <property type="entry name" value="rve"/>
    <property type="match status" value="1"/>
</dbReference>
<evidence type="ECO:0000256" key="5">
    <source>
        <dbReference type="ARBA" id="ARBA00022722"/>
    </source>
</evidence>
<feature type="domain" description="Reverse transcriptase" evidence="13">
    <location>
        <begin position="440"/>
        <end position="618"/>
    </location>
</feature>
<keyword evidence="6" id="KW-0064">Aspartyl protease</keyword>
<dbReference type="CDD" id="cd01647">
    <property type="entry name" value="RT_LTR"/>
    <property type="match status" value="1"/>
</dbReference>
<keyword evidence="3" id="KW-0808">Transferase</keyword>
<dbReference type="GO" id="GO:0003964">
    <property type="term" value="F:RNA-directed DNA polymerase activity"/>
    <property type="evidence" value="ECO:0007669"/>
    <property type="project" value="UniProtKB-EC"/>
</dbReference>
<evidence type="ECO:0000256" key="6">
    <source>
        <dbReference type="ARBA" id="ARBA00022750"/>
    </source>
</evidence>
<evidence type="ECO:0000256" key="4">
    <source>
        <dbReference type="ARBA" id="ARBA00022695"/>
    </source>
</evidence>
<protein>
    <recommendedName>
        <fullName evidence="1">RNA-directed DNA polymerase</fullName>
        <ecNumber evidence="1">2.7.7.49</ecNumber>
    </recommendedName>
</protein>
<dbReference type="Proteomes" id="UP000005204">
    <property type="component" value="Unassembled WGS sequence"/>
</dbReference>
<dbReference type="InterPro" id="IPR021109">
    <property type="entry name" value="Peptidase_aspartic_dom_sf"/>
</dbReference>
<dbReference type="PANTHER" id="PTHR37984:SF5">
    <property type="entry name" value="PROTEIN NYNRIN-LIKE"/>
    <property type="match status" value="1"/>
</dbReference>
<dbReference type="SUPFAM" id="SSF53098">
    <property type="entry name" value="Ribonuclease H-like"/>
    <property type="match status" value="1"/>
</dbReference>
<dbReference type="SMART" id="SM00343">
    <property type="entry name" value="ZnF_C2HC"/>
    <property type="match status" value="2"/>
</dbReference>
<dbReference type="RefSeq" id="XP_037871244.1">
    <property type="nucleotide sequence ID" value="XM_038015316.2"/>
</dbReference>
<organism evidence="15 16">
    <name type="scientific">Bombyx mori</name>
    <name type="common">Silk moth</name>
    <dbReference type="NCBI Taxonomy" id="7091"/>
    <lineage>
        <taxon>Eukaryota</taxon>
        <taxon>Metazoa</taxon>
        <taxon>Ecdysozoa</taxon>
        <taxon>Arthropoda</taxon>
        <taxon>Hexapoda</taxon>
        <taxon>Insecta</taxon>
        <taxon>Pterygota</taxon>
        <taxon>Neoptera</taxon>
        <taxon>Endopterygota</taxon>
        <taxon>Lepidoptera</taxon>
        <taxon>Glossata</taxon>
        <taxon>Ditrysia</taxon>
        <taxon>Bombycoidea</taxon>
        <taxon>Bombycidae</taxon>
        <taxon>Bombycinae</taxon>
        <taxon>Bombyx</taxon>
    </lineage>
</organism>
<dbReference type="SUPFAM" id="SSF56672">
    <property type="entry name" value="DNA/RNA polymerases"/>
    <property type="match status" value="1"/>
</dbReference>
<feature type="domain" description="CCHC-type" evidence="12">
    <location>
        <begin position="227"/>
        <end position="242"/>
    </location>
</feature>
<dbReference type="SUPFAM" id="SSF57756">
    <property type="entry name" value="Retrovirus zinc finger-like domains"/>
    <property type="match status" value="1"/>
</dbReference>
<reference evidence="16" key="1">
    <citation type="journal article" date="2008" name="Insect Biochem. Mol. Biol.">
        <title>The genome of a lepidopteran model insect, the silkworm Bombyx mori.</title>
        <authorList>
            <consortium name="International Silkworm Genome Consortium"/>
        </authorList>
    </citation>
    <scope>NUCLEOTIDE SEQUENCE [LARGE SCALE GENOMIC DNA]</scope>
    <source>
        <strain evidence="16">p50T</strain>
    </source>
</reference>
<dbReference type="EC" id="2.7.7.49" evidence="1"/>
<evidence type="ECO:0000259" key="14">
    <source>
        <dbReference type="PROSITE" id="PS50994"/>
    </source>
</evidence>
<keyword evidence="5" id="KW-0540">Nuclease</keyword>
<dbReference type="InterPro" id="IPR043502">
    <property type="entry name" value="DNA/RNA_pol_sf"/>
</dbReference>
<dbReference type="Pfam" id="PF17919">
    <property type="entry name" value="RT_RNaseH_2"/>
    <property type="match status" value="1"/>
</dbReference>
<dbReference type="FunFam" id="3.30.70.270:FF:000026">
    <property type="entry name" value="Transposon Ty3-G Gag-Pol polyprotein"/>
    <property type="match status" value="1"/>
</dbReference>
<dbReference type="InterPro" id="IPR036397">
    <property type="entry name" value="RNaseH_sf"/>
</dbReference>
<dbReference type="GO" id="GO:0003677">
    <property type="term" value="F:DNA binding"/>
    <property type="evidence" value="ECO:0007669"/>
    <property type="project" value="UniProtKB-KW"/>
</dbReference>
<evidence type="ECO:0000256" key="11">
    <source>
        <dbReference type="SAM" id="MobiDB-lite"/>
    </source>
</evidence>
<dbReference type="RefSeq" id="XP_062528133.1">
    <property type="nucleotide sequence ID" value="XM_062672149.1"/>
</dbReference>
<keyword evidence="7" id="KW-0255">Endonuclease</keyword>
<keyword evidence="10" id="KW-0479">Metal-binding</keyword>
<dbReference type="GO" id="GO:0004190">
    <property type="term" value="F:aspartic-type endopeptidase activity"/>
    <property type="evidence" value="ECO:0007669"/>
    <property type="project" value="UniProtKB-KW"/>
</dbReference>
<dbReference type="InterPro" id="IPR001584">
    <property type="entry name" value="Integrase_cat-core"/>
</dbReference>
<dbReference type="Gene3D" id="4.10.60.10">
    <property type="entry name" value="Zinc finger, CCHC-type"/>
    <property type="match status" value="1"/>
</dbReference>
<proteinExistence type="predicted"/>
<dbReference type="PANTHER" id="PTHR37984">
    <property type="entry name" value="PROTEIN CBG26694"/>
    <property type="match status" value="1"/>
</dbReference>
<keyword evidence="16" id="KW-1185">Reference proteome</keyword>
<sequence>MSFGNLINFDHNSQTWKTWRCRLTQWFIANDINVVKDPAGVKRRAILLSTLSESTYKLAADLVLPKEVQEVPYEDIVSALDNHFTPKSVGFGERHHFYAATQLPQESPSQWAARLRGLTSQCNFSNVEEALRDRFIMGMLPGVEKEKMYVQELAGLTFARAVELTESLRSARSAAAASAATEAVVTELYKIGKRSPTSVPQSAKVKCSVCGYSNHKAAECRFASYTCRKCNEKGHLRRMCKRVSYVVTEENDGGDDDDGKVYNIRSFRGEPLIEAVCVNGIKINFEIDSGSAVTVMSHDTYNEHFKNIPLLSTNKKLLSYSGDVLGCAGRAQLLVEWRGRTRQLDVYVVRDGGPSLLGRDFIAQFELQLAPVYKCATTRDTLKLIQEQYPAVFSDKLGQFNKYKVNLRLKENAHTIFFKPRPVAFALREKVEKEINRLVGLGVLRPVEHSDYASPIVPVLKRDGSVRICADYSVTINKQLVVEQYPLPTVNELFSKLYGGQKFTKLDLSMAYGQFCLDEESQKVTCINTHKGIFAYTRLVFGLASGPSIFQRAMDTVLAGLDGTLCLLDDVLITGRNDSEHLERLHQVLQRLQDAGFVLQKSKCQFFQDEINYLGSTINKEGLRKSPDKIEAILKAPAPTNVSQLRSFLGLVNYYRNFVPNASCILGPLYELLKKETKWRWSKLHDKAFNEIKKLLASDNVLAHFNPNANIILTVDASPNGVGAILSQVSSDGQEKPISFASRTLNDAEKRYSQIQKEATAIIFGVRRFHQYLYGRSNPFILRTDHKPLLSIFGPQRGIPEVSANRLQRYAIFLSGYNYYYVIEYVKSADNSADYLSRASLPAGAGACGGRGGGTRRGAGAVDVDAFDSASYVCFAVQGALPISVTELRNATSNDSILREVIKYIQNGWPKKIINAEVKPYYLCRLQLSVENGCVMRGHKVVIPGSLRHRILTELHTSHMGIVKTKAEARSRCWFPGLDDALENMISSCEVCMQLRPTPPRTPVCPWEYPPQPFYRVHLDFLGPLNGRMYLVLVDAYSKWLEVYEMASTTTSAVIERMYEYMSRYGLPHTVVTDNGTNFCSQEFLNFCTLNGISHITSPAYHPASNGQAEAYVKIVKRGIKTCLLSSTNARENKLRLYKYVFDYRNSVHSTTGMSPAQLVFGRKLRSRLDLMNPRSPPSPSSASLTDYVLSKQCTQSKTKGGKVRNFELGQVIMYKKYLVNNKYTWCKGVILKRIGKNVYIVKDFKSSIQLKRHSEQLFSCKTKCGASQTWADDLSGSIAPTVASPATGMMSSPCDDSSGIGPHTHDEESATEEREEESGRIGISSACDNQPNRESPEPSHVTVTRGVRRPAQSEDSEEGDLFFEAEEASLEPQNIREPRFPKRNRPRVNYRQFY</sequence>
<dbReference type="Gene3D" id="2.40.70.10">
    <property type="entry name" value="Acid Proteases"/>
    <property type="match status" value="1"/>
</dbReference>
<dbReference type="InterPro" id="IPR001878">
    <property type="entry name" value="Znf_CCHC"/>
</dbReference>
<accession>A0A8R2M1J1</accession>
<feature type="compositionally biased region" description="Acidic residues" evidence="11">
    <location>
        <begin position="1355"/>
        <end position="1370"/>
    </location>
</feature>
<dbReference type="InterPro" id="IPR041577">
    <property type="entry name" value="RT_RNaseH_2"/>
</dbReference>
<evidence type="ECO:0000313" key="15">
    <source>
        <dbReference type="EnsemblMetazoa" id="XP_037871244.1"/>
    </source>
</evidence>
<dbReference type="PROSITE" id="PS50878">
    <property type="entry name" value="RT_POL"/>
    <property type="match status" value="1"/>
</dbReference>
<dbReference type="KEGG" id="bmor:119629472"/>
<dbReference type="InterPro" id="IPR000477">
    <property type="entry name" value="RT_dom"/>
</dbReference>
<dbReference type="GO" id="GO:0006508">
    <property type="term" value="P:proteolysis"/>
    <property type="evidence" value="ECO:0007669"/>
    <property type="project" value="UniProtKB-KW"/>
</dbReference>
<dbReference type="InterPro" id="IPR041588">
    <property type="entry name" value="Integrase_H2C2"/>
</dbReference>
<evidence type="ECO:0000256" key="7">
    <source>
        <dbReference type="ARBA" id="ARBA00022759"/>
    </source>
</evidence>
<dbReference type="GO" id="GO:0004519">
    <property type="term" value="F:endonuclease activity"/>
    <property type="evidence" value="ECO:0007669"/>
    <property type="project" value="UniProtKB-KW"/>
</dbReference>
<dbReference type="Gene3D" id="3.10.10.10">
    <property type="entry name" value="HIV Type 1 Reverse Transcriptase, subunit A, domain 1"/>
    <property type="match status" value="1"/>
</dbReference>
<keyword evidence="10" id="KW-0863">Zinc-finger</keyword>
<evidence type="ECO:0000259" key="12">
    <source>
        <dbReference type="PROSITE" id="PS50158"/>
    </source>
</evidence>
<keyword evidence="10" id="KW-0862">Zinc</keyword>
<name>A0A8R2M1J1_BOMMO</name>